<name>A0A453IN57_AEGTS</name>
<keyword evidence="2" id="KW-1185">Reference proteome</keyword>
<evidence type="ECO:0000313" key="2">
    <source>
        <dbReference type="Proteomes" id="UP000015105"/>
    </source>
</evidence>
<dbReference type="AlphaFoldDB" id="A0A453IN57"/>
<accession>A0A453IN57</accession>
<reference evidence="2" key="1">
    <citation type="journal article" date="2014" name="Science">
        <title>Ancient hybridizations among the ancestral genomes of bread wheat.</title>
        <authorList>
            <consortium name="International Wheat Genome Sequencing Consortium,"/>
            <person name="Marcussen T."/>
            <person name="Sandve S.R."/>
            <person name="Heier L."/>
            <person name="Spannagl M."/>
            <person name="Pfeifer M."/>
            <person name="Jakobsen K.S."/>
            <person name="Wulff B.B."/>
            <person name="Steuernagel B."/>
            <person name="Mayer K.F."/>
            <person name="Olsen O.A."/>
        </authorList>
    </citation>
    <scope>NUCLEOTIDE SEQUENCE [LARGE SCALE GENOMIC DNA]</scope>
    <source>
        <strain evidence="2">cv. AL8/78</strain>
    </source>
</reference>
<dbReference type="EnsemblPlants" id="AET4Gv20615500.6">
    <property type="protein sequence ID" value="AET4Gv20615500.6"/>
    <property type="gene ID" value="AET4Gv20615500"/>
</dbReference>
<proteinExistence type="predicted"/>
<protein>
    <submittedName>
        <fullName evidence="1">Uncharacterized protein</fullName>
    </submittedName>
</protein>
<dbReference type="PANTHER" id="PTHR15827:SF2">
    <property type="entry name" value="CYCLIN-DEPENDENT KINASE 2-INTERACTING PROTEIN"/>
    <property type="match status" value="1"/>
</dbReference>
<evidence type="ECO:0000313" key="1">
    <source>
        <dbReference type="EnsemblPlants" id="AET4Gv20615500.6"/>
    </source>
</evidence>
<reference evidence="2" key="2">
    <citation type="journal article" date="2017" name="Nat. Plants">
        <title>The Aegilops tauschii genome reveals multiple impacts of transposons.</title>
        <authorList>
            <person name="Zhao G."/>
            <person name="Zou C."/>
            <person name="Li K."/>
            <person name="Wang K."/>
            <person name="Li T."/>
            <person name="Gao L."/>
            <person name="Zhang X."/>
            <person name="Wang H."/>
            <person name="Yang Z."/>
            <person name="Liu X."/>
            <person name="Jiang W."/>
            <person name="Mao L."/>
            <person name="Kong X."/>
            <person name="Jiao Y."/>
            <person name="Jia J."/>
        </authorList>
    </citation>
    <scope>NUCLEOTIDE SEQUENCE [LARGE SCALE GENOMIC DNA]</scope>
    <source>
        <strain evidence="2">cv. AL8/78</strain>
    </source>
</reference>
<reference evidence="1" key="3">
    <citation type="journal article" date="2017" name="Nature">
        <title>Genome sequence of the progenitor of the wheat D genome Aegilops tauschii.</title>
        <authorList>
            <person name="Luo M.C."/>
            <person name="Gu Y.Q."/>
            <person name="Puiu D."/>
            <person name="Wang H."/>
            <person name="Twardziok S.O."/>
            <person name="Deal K.R."/>
            <person name="Huo N."/>
            <person name="Zhu T."/>
            <person name="Wang L."/>
            <person name="Wang Y."/>
            <person name="McGuire P.E."/>
            <person name="Liu S."/>
            <person name="Long H."/>
            <person name="Ramasamy R.K."/>
            <person name="Rodriguez J.C."/>
            <person name="Van S.L."/>
            <person name="Yuan L."/>
            <person name="Wang Z."/>
            <person name="Xia Z."/>
            <person name="Xiao L."/>
            <person name="Anderson O.D."/>
            <person name="Ouyang S."/>
            <person name="Liang Y."/>
            <person name="Zimin A.V."/>
            <person name="Pertea G."/>
            <person name="Qi P."/>
            <person name="Bennetzen J.L."/>
            <person name="Dai X."/>
            <person name="Dawson M.W."/>
            <person name="Muller H.G."/>
            <person name="Kugler K."/>
            <person name="Rivarola-Duarte L."/>
            <person name="Spannagl M."/>
            <person name="Mayer K.F.X."/>
            <person name="Lu F.H."/>
            <person name="Bevan M.W."/>
            <person name="Leroy P."/>
            <person name="Li P."/>
            <person name="You F.M."/>
            <person name="Sun Q."/>
            <person name="Liu Z."/>
            <person name="Lyons E."/>
            <person name="Wicker T."/>
            <person name="Salzberg S.L."/>
            <person name="Devos K.M."/>
            <person name="Dvorak J."/>
        </authorList>
    </citation>
    <scope>NUCLEOTIDE SEQUENCE [LARGE SCALE GENOMIC DNA]</scope>
    <source>
        <strain evidence="1">cv. AL8/78</strain>
    </source>
</reference>
<sequence>MPRDASISLQGDGDGGGAPVHRWVSMLEFENLAKELVEMFVSELQLKRLIVLDLLSINLKEGVDPSLEWSDELYDGEFNEFQSIGLGSGDSFPLPENWKADVLQARRPGHTPSHEVLQVYLTSWLANVNIKTNRIDEIFELVGEEMQIKLR</sequence>
<reference evidence="1" key="4">
    <citation type="submission" date="2019-03" db="UniProtKB">
        <authorList>
            <consortium name="EnsemblPlants"/>
        </authorList>
    </citation>
    <scope>IDENTIFICATION</scope>
</reference>
<dbReference type="PANTHER" id="PTHR15827">
    <property type="entry name" value="CYCLIN-DEPENDENT KINASE 2-INTERACTING PROTEIN"/>
    <property type="match status" value="1"/>
</dbReference>
<organism evidence="1 2">
    <name type="scientific">Aegilops tauschii subsp. strangulata</name>
    <name type="common">Goatgrass</name>
    <dbReference type="NCBI Taxonomy" id="200361"/>
    <lineage>
        <taxon>Eukaryota</taxon>
        <taxon>Viridiplantae</taxon>
        <taxon>Streptophyta</taxon>
        <taxon>Embryophyta</taxon>
        <taxon>Tracheophyta</taxon>
        <taxon>Spermatophyta</taxon>
        <taxon>Magnoliopsida</taxon>
        <taxon>Liliopsida</taxon>
        <taxon>Poales</taxon>
        <taxon>Poaceae</taxon>
        <taxon>BOP clade</taxon>
        <taxon>Pooideae</taxon>
        <taxon>Triticodae</taxon>
        <taxon>Triticeae</taxon>
        <taxon>Triticinae</taxon>
        <taxon>Aegilops</taxon>
    </lineage>
</organism>
<reference evidence="1" key="5">
    <citation type="journal article" date="2021" name="G3 (Bethesda)">
        <title>Aegilops tauschii genome assembly Aet v5.0 features greater sequence contiguity and improved annotation.</title>
        <authorList>
            <person name="Wang L."/>
            <person name="Zhu T."/>
            <person name="Rodriguez J.C."/>
            <person name="Deal K.R."/>
            <person name="Dubcovsky J."/>
            <person name="McGuire P.E."/>
            <person name="Lux T."/>
            <person name="Spannagl M."/>
            <person name="Mayer K.F.X."/>
            <person name="Baldrich P."/>
            <person name="Meyers B.C."/>
            <person name="Huo N."/>
            <person name="Gu Y.Q."/>
            <person name="Zhou H."/>
            <person name="Devos K.M."/>
            <person name="Bennetzen J.L."/>
            <person name="Unver T."/>
            <person name="Budak H."/>
            <person name="Gulick P.J."/>
            <person name="Galiba G."/>
            <person name="Kalapos B."/>
            <person name="Nelson D.R."/>
            <person name="Li P."/>
            <person name="You F.M."/>
            <person name="Luo M.C."/>
            <person name="Dvorak J."/>
        </authorList>
    </citation>
    <scope>NUCLEOTIDE SEQUENCE [LARGE SCALE GENOMIC DNA]</scope>
    <source>
        <strain evidence="1">cv. AL8/78</strain>
    </source>
</reference>
<dbReference type="Proteomes" id="UP000015105">
    <property type="component" value="Chromosome 4D"/>
</dbReference>
<dbReference type="Gramene" id="AET4Gv20615500.6">
    <property type="protein sequence ID" value="AET4Gv20615500.6"/>
    <property type="gene ID" value="AET4Gv20615500"/>
</dbReference>